<dbReference type="EMBL" id="CM034410">
    <property type="protein sequence ID" value="KAJ0171326.1"/>
    <property type="molecule type" value="Genomic_DNA"/>
</dbReference>
<reference evidence="1 2" key="1">
    <citation type="journal article" date="2021" name="Front. Genet.">
        <title>Chromosome-Level Genome Assembly Reveals Significant Gene Expansion in the Toll and IMD Signaling Pathways of Dendrolimus kikuchii.</title>
        <authorList>
            <person name="Zhou J."/>
            <person name="Wu P."/>
            <person name="Xiong Z."/>
            <person name="Liu N."/>
            <person name="Zhao N."/>
            <person name="Ji M."/>
            <person name="Qiu Y."/>
            <person name="Yang B."/>
        </authorList>
    </citation>
    <scope>NUCLEOTIDE SEQUENCE [LARGE SCALE GENOMIC DNA]</scope>
    <source>
        <strain evidence="1">Ann1</strain>
    </source>
</reference>
<comment type="caution">
    <text evidence="1">The sequence shown here is derived from an EMBL/GenBank/DDBJ whole genome shotgun (WGS) entry which is preliminary data.</text>
</comment>
<protein>
    <submittedName>
        <fullName evidence="1">Uncharacterized protein</fullName>
    </submittedName>
</protein>
<evidence type="ECO:0000313" key="2">
    <source>
        <dbReference type="Proteomes" id="UP000824533"/>
    </source>
</evidence>
<proteinExistence type="predicted"/>
<name>A0ACC1CIC1_9NEOP</name>
<evidence type="ECO:0000313" key="1">
    <source>
        <dbReference type="EMBL" id="KAJ0171326.1"/>
    </source>
</evidence>
<gene>
    <name evidence="1" type="ORF">K1T71_012876</name>
</gene>
<organism evidence="1 2">
    <name type="scientific">Dendrolimus kikuchii</name>
    <dbReference type="NCBI Taxonomy" id="765133"/>
    <lineage>
        <taxon>Eukaryota</taxon>
        <taxon>Metazoa</taxon>
        <taxon>Ecdysozoa</taxon>
        <taxon>Arthropoda</taxon>
        <taxon>Hexapoda</taxon>
        <taxon>Insecta</taxon>
        <taxon>Pterygota</taxon>
        <taxon>Neoptera</taxon>
        <taxon>Endopterygota</taxon>
        <taxon>Lepidoptera</taxon>
        <taxon>Glossata</taxon>
        <taxon>Ditrysia</taxon>
        <taxon>Bombycoidea</taxon>
        <taxon>Lasiocampidae</taxon>
        <taxon>Dendrolimus</taxon>
    </lineage>
</organism>
<accession>A0ACC1CIC1</accession>
<keyword evidence="2" id="KW-1185">Reference proteome</keyword>
<dbReference type="Proteomes" id="UP000824533">
    <property type="component" value="Linkage Group LG24"/>
</dbReference>
<sequence length="329" mass="37838">MFGSRALVLWILITSSCRALYLTFPPEFKFGAASSSYQIEGAWNASDKSTSVWDKMVHDSPEAISDRSTADVACDSYHLWQRDIEIAEELGLHFYRFSISWPRLLPNGFSNYISKDGQEYYDSLINGLLLKGIEPLVTIHHWDVPQNLQDLGTFDFFAINHYTSRLIRHAKPGEELQPWPIGDVPDLNGKLLPRPDWPGTTSSWFFVYPEGLRRQLVWLKKQYGDIEFLITENGYASGPGLNDTARANYIKDYLEQVLLAINEDGVNVTGYTAWALMDNFEWMDGYQSKFGLYQVDFESPMRTRTPRFSAAYYKNIIKTHRLVDPNNEL</sequence>